<sequence>MRPVVRAKLPSNSLLNSSQYHYSDSYLTTLKDIYTGITPTQMGKAFFRSAPQWTESLFMLRNRMVSFMGLKASTKPQNHLELLAKFKCEPGEVLGLFKVFSKTDREVILGEDDKHLNFRVSLFCEPNPEGAGEKRLIISTTVKFNNWFGRLYFLPVRPIHRLIVPAMLKGMVKQLENIHKEQL</sequence>
<dbReference type="InterPro" id="IPR021295">
    <property type="entry name" value="DUF2867"/>
</dbReference>
<reference evidence="2" key="1">
    <citation type="journal article" date="2019" name="Int. J. Syst. Evol. Microbiol.">
        <title>The Global Catalogue of Microorganisms (GCM) 10K type strain sequencing project: providing services to taxonomists for standard genome sequencing and annotation.</title>
        <authorList>
            <consortium name="The Broad Institute Genomics Platform"/>
            <consortium name="The Broad Institute Genome Sequencing Center for Infectious Disease"/>
            <person name="Wu L."/>
            <person name="Ma J."/>
        </authorList>
    </citation>
    <scope>NUCLEOTIDE SEQUENCE [LARGE SCALE GENOMIC DNA]</scope>
    <source>
        <strain evidence="2">KCTC 42217</strain>
    </source>
</reference>
<proteinExistence type="predicted"/>
<dbReference type="Proteomes" id="UP001597387">
    <property type="component" value="Unassembled WGS sequence"/>
</dbReference>
<dbReference type="Pfam" id="PF11066">
    <property type="entry name" value="DUF2867"/>
    <property type="match status" value="1"/>
</dbReference>
<dbReference type="RefSeq" id="WP_255904156.1">
    <property type="nucleotide sequence ID" value="NZ_JAFMZO010000004.1"/>
</dbReference>
<protein>
    <submittedName>
        <fullName evidence="1">DUF2867 domain-containing protein</fullName>
    </submittedName>
</protein>
<gene>
    <name evidence="1" type="ORF">ACFSJU_17960</name>
</gene>
<keyword evidence="2" id="KW-1185">Reference proteome</keyword>
<dbReference type="EMBL" id="JBHUHZ010000003">
    <property type="protein sequence ID" value="MFD2164300.1"/>
    <property type="molecule type" value="Genomic_DNA"/>
</dbReference>
<organism evidence="1 2">
    <name type="scientific">Paradesertivirga mongoliensis</name>
    <dbReference type="NCBI Taxonomy" id="2100740"/>
    <lineage>
        <taxon>Bacteria</taxon>
        <taxon>Pseudomonadati</taxon>
        <taxon>Bacteroidota</taxon>
        <taxon>Sphingobacteriia</taxon>
        <taxon>Sphingobacteriales</taxon>
        <taxon>Sphingobacteriaceae</taxon>
        <taxon>Paradesertivirga</taxon>
    </lineage>
</organism>
<accession>A0ABW4ZQU3</accession>
<evidence type="ECO:0000313" key="2">
    <source>
        <dbReference type="Proteomes" id="UP001597387"/>
    </source>
</evidence>
<comment type="caution">
    <text evidence="1">The sequence shown here is derived from an EMBL/GenBank/DDBJ whole genome shotgun (WGS) entry which is preliminary data.</text>
</comment>
<evidence type="ECO:0000313" key="1">
    <source>
        <dbReference type="EMBL" id="MFD2164300.1"/>
    </source>
</evidence>
<name>A0ABW4ZQU3_9SPHI</name>